<name>A0A0C3KSD8_PISTI</name>
<keyword evidence="3" id="KW-1185">Reference proteome</keyword>
<feature type="non-terminal residue" evidence="2">
    <location>
        <position position="237"/>
    </location>
</feature>
<reference evidence="3" key="2">
    <citation type="submission" date="2015-01" db="EMBL/GenBank/DDBJ databases">
        <title>Evolutionary Origins and Diversification of the Mycorrhizal Mutualists.</title>
        <authorList>
            <consortium name="DOE Joint Genome Institute"/>
            <consortium name="Mycorrhizal Genomics Consortium"/>
            <person name="Kohler A."/>
            <person name="Kuo A."/>
            <person name="Nagy L.G."/>
            <person name="Floudas D."/>
            <person name="Copeland A."/>
            <person name="Barry K.W."/>
            <person name="Cichocki N."/>
            <person name="Veneault-Fourrey C."/>
            <person name="LaButti K."/>
            <person name="Lindquist E.A."/>
            <person name="Lipzen A."/>
            <person name="Lundell T."/>
            <person name="Morin E."/>
            <person name="Murat C."/>
            <person name="Riley R."/>
            <person name="Ohm R."/>
            <person name="Sun H."/>
            <person name="Tunlid A."/>
            <person name="Henrissat B."/>
            <person name="Grigoriev I.V."/>
            <person name="Hibbett D.S."/>
            <person name="Martin F."/>
        </authorList>
    </citation>
    <scope>NUCLEOTIDE SEQUENCE [LARGE SCALE GENOMIC DNA]</scope>
    <source>
        <strain evidence="3">Marx 270</strain>
    </source>
</reference>
<accession>A0A0C3KSD8</accession>
<proteinExistence type="predicted"/>
<feature type="compositionally biased region" description="Basic residues" evidence="1">
    <location>
        <begin position="180"/>
        <end position="194"/>
    </location>
</feature>
<protein>
    <submittedName>
        <fullName evidence="2">Uncharacterized protein</fullName>
    </submittedName>
</protein>
<dbReference type="Proteomes" id="UP000054217">
    <property type="component" value="Unassembled WGS sequence"/>
</dbReference>
<dbReference type="AlphaFoldDB" id="A0A0C3KSD8"/>
<feature type="non-terminal residue" evidence="2">
    <location>
        <position position="1"/>
    </location>
</feature>
<sequence length="237" mass="27394">TATKFMLDCTGDRDSSFNREAISVFTDDFIDKVTTHGWYTSSQIPRRYLTFGVVSDAFKTHFAYIKTRYREVVVAQQRDPMKAKVGRNLKLQKSARLSRKGRLLKSRLDAMVDHPTLQKHVRLVEYLGTQGVSSDESEDEHTRTIDYPRVYPRWRSLSLAMIMWQADEVIEENAKIPIGKRKKSGTQLRNRPHSNKFNDNAAAPPGLPHNCYDVKWLASLPSRTLKRLRIQESTYAF</sequence>
<dbReference type="OrthoDB" id="3224221at2759"/>
<reference evidence="2 3" key="1">
    <citation type="submission" date="2014-04" db="EMBL/GenBank/DDBJ databases">
        <authorList>
            <consortium name="DOE Joint Genome Institute"/>
            <person name="Kuo A."/>
            <person name="Kohler A."/>
            <person name="Costa M.D."/>
            <person name="Nagy L.G."/>
            <person name="Floudas D."/>
            <person name="Copeland A."/>
            <person name="Barry K.W."/>
            <person name="Cichocki N."/>
            <person name="Veneault-Fourrey C."/>
            <person name="LaButti K."/>
            <person name="Lindquist E.A."/>
            <person name="Lipzen A."/>
            <person name="Lundell T."/>
            <person name="Morin E."/>
            <person name="Murat C."/>
            <person name="Sun H."/>
            <person name="Tunlid A."/>
            <person name="Henrissat B."/>
            <person name="Grigoriev I.V."/>
            <person name="Hibbett D.S."/>
            <person name="Martin F."/>
            <person name="Nordberg H.P."/>
            <person name="Cantor M.N."/>
            <person name="Hua S.X."/>
        </authorList>
    </citation>
    <scope>NUCLEOTIDE SEQUENCE [LARGE SCALE GENOMIC DNA]</scope>
    <source>
        <strain evidence="2 3">Marx 270</strain>
    </source>
</reference>
<evidence type="ECO:0000313" key="2">
    <source>
        <dbReference type="EMBL" id="KIO12417.1"/>
    </source>
</evidence>
<organism evidence="2 3">
    <name type="scientific">Pisolithus tinctorius Marx 270</name>
    <dbReference type="NCBI Taxonomy" id="870435"/>
    <lineage>
        <taxon>Eukaryota</taxon>
        <taxon>Fungi</taxon>
        <taxon>Dikarya</taxon>
        <taxon>Basidiomycota</taxon>
        <taxon>Agaricomycotina</taxon>
        <taxon>Agaricomycetes</taxon>
        <taxon>Agaricomycetidae</taxon>
        <taxon>Boletales</taxon>
        <taxon>Sclerodermatineae</taxon>
        <taxon>Pisolithaceae</taxon>
        <taxon>Pisolithus</taxon>
    </lineage>
</organism>
<dbReference type="STRING" id="870435.A0A0C3KSD8"/>
<dbReference type="InParanoid" id="A0A0C3KSD8"/>
<evidence type="ECO:0000313" key="3">
    <source>
        <dbReference type="Proteomes" id="UP000054217"/>
    </source>
</evidence>
<evidence type="ECO:0000256" key="1">
    <source>
        <dbReference type="SAM" id="MobiDB-lite"/>
    </source>
</evidence>
<dbReference type="HOGENOM" id="CLU_058077_0_0_1"/>
<gene>
    <name evidence="2" type="ORF">M404DRAFT_112157</name>
</gene>
<dbReference type="EMBL" id="KN831947">
    <property type="protein sequence ID" value="KIO12417.1"/>
    <property type="molecule type" value="Genomic_DNA"/>
</dbReference>
<feature type="region of interest" description="Disordered" evidence="1">
    <location>
        <begin position="180"/>
        <end position="202"/>
    </location>
</feature>